<dbReference type="EMBL" id="ML978071">
    <property type="protein sequence ID" value="KAF2013933.1"/>
    <property type="molecule type" value="Genomic_DNA"/>
</dbReference>
<keyword evidence="3" id="KW-1185">Reference proteome</keyword>
<feature type="region of interest" description="Disordered" evidence="1">
    <location>
        <begin position="138"/>
        <end position="276"/>
    </location>
</feature>
<feature type="compositionally biased region" description="Polar residues" evidence="1">
    <location>
        <begin position="138"/>
        <end position="149"/>
    </location>
</feature>
<proteinExistence type="predicted"/>
<dbReference type="RefSeq" id="XP_033382272.1">
    <property type="nucleotide sequence ID" value="XM_033528622.1"/>
</dbReference>
<feature type="region of interest" description="Disordered" evidence="1">
    <location>
        <begin position="1"/>
        <end position="30"/>
    </location>
</feature>
<gene>
    <name evidence="2" type="ORF">BU24DRAFT_424952</name>
</gene>
<dbReference type="AlphaFoldDB" id="A0A6A5XLV0"/>
<name>A0A6A5XLV0_9PLEO</name>
<evidence type="ECO:0000313" key="3">
    <source>
        <dbReference type="Proteomes" id="UP000799778"/>
    </source>
</evidence>
<protein>
    <recommendedName>
        <fullName evidence="4">Myb-like domain-containing protein</fullName>
    </recommendedName>
</protein>
<dbReference type="GeneID" id="54286019"/>
<accession>A0A6A5XLV0</accession>
<dbReference type="Proteomes" id="UP000799778">
    <property type="component" value="Unassembled WGS sequence"/>
</dbReference>
<feature type="compositionally biased region" description="Polar residues" evidence="1">
    <location>
        <begin position="188"/>
        <end position="200"/>
    </location>
</feature>
<organism evidence="2 3">
    <name type="scientific">Aaosphaeria arxii CBS 175.79</name>
    <dbReference type="NCBI Taxonomy" id="1450172"/>
    <lineage>
        <taxon>Eukaryota</taxon>
        <taxon>Fungi</taxon>
        <taxon>Dikarya</taxon>
        <taxon>Ascomycota</taxon>
        <taxon>Pezizomycotina</taxon>
        <taxon>Dothideomycetes</taxon>
        <taxon>Pleosporomycetidae</taxon>
        <taxon>Pleosporales</taxon>
        <taxon>Pleosporales incertae sedis</taxon>
        <taxon>Aaosphaeria</taxon>
    </lineage>
</organism>
<evidence type="ECO:0008006" key="4">
    <source>
        <dbReference type="Google" id="ProtNLM"/>
    </source>
</evidence>
<evidence type="ECO:0000256" key="1">
    <source>
        <dbReference type="SAM" id="MobiDB-lite"/>
    </source>
</evidence>
<dbReference type="OrthoDB" id="5421421at2759"/>
<evidence type="ECO:0000313" key="2">
    <source>
        <dbReference type="EMBL" id="KAF2013933.1"/>
    </source>
</evidence>
<reference evidence="2" key="1">
    <citation type="journal article" date="2020" name="Stud. Mycol.">
        <title>101 Dothideomycetes genomes: a test case for predicting lifestyles and emergence of pathogens.</title>
        <authorList>
            <person name="Haridas S."/>
            <person name="Albert R."/>
            <person name="Binder M."/>
            <person name="Bloem J."/>
            <person name="Labutti K."/>
            <person name="Salamov A."/>
            <person name="Andreopoulos B."/>
            <person name="Baker S."/>
            <person name="Barry K."/>
            <person name="Bills G."/>
            <person name="Bluhm B."/>
            <person name="Cannon C."/>
            <person name="Castanera R."/>
            <person name="Culley D."/>
            <person name="Daum C."/>
            <person name="Ezra D."/>
            <person name="Gonzalez J."/>
            <person name="Henrissat B."/>
            <person name="Kuo A."/>
            <person name="Liang C."/>
            <person name="Lipzen A."/>
            <person name="Lutzoni F."/>
            <person name="Magnuson J."/>
            <person name="Mondo S."/>
            <person name="Nolan M."/>
            <person name="Ohm R."/>
            <person name="Pangilinan J."/>
            <person name="Park H.-J."/>
            <person name="Ramirez L."/>
            <person name="Alfaro M."/>
            <person name="Sun H."/>
            <person name="Tritt A."/>
            <person name="Yoshinaga Y."/>
            <person name="Zwiers L.-H."/>
            <person name="Turgeon B."/>
            <person name="Goodwin S."/>
            <person name="Spatafora J."/>
            <person name="Crous P."/>
            <person name="Grigoriev I."/>
        </authorList>
    </citation>
    <scope>NUCLEOTIDE SEQUENCE</scope>
    <source>
        <strain evidence="2">CBS 175.79</strain>
    </source>
</reference>
<sequence length="418" mass="46528">MPAAVKDSISEGTVPEGTVPQSHFHMTTKAPWPSVYNNNTLKYPITAPPTSSPLPMSPESLPPYLPHLQDSALPSQDLGTIPTSSWFGSTVPAHENNETGFTSYTYEPPYVTPHTSSVTFSPPMQLSKGTENPATIAQENRASNFSPVSDYSRFSDPGQSEAYTTVKHPTGVPAGLLTEPVHPERPRSSPSIFTPGQVSSAPLDPSWAMNNPLGISTSMQQPYCPGSSYPSPRRMYAPIAPHPLGPQSRSVPKRSRDDDECSDQIKRRKRSDSNTTATMELSDEDKLLIQLKDEESMPWKDIAARFQSDLGKTYQIPALQMRLKRLRERMRVWTETDVRALRLAHEYWVQSKFDIISQKMLEFGAAEKWTVRQCARKWAEIDPGPTPYSAYDHPSSFAPYTMSPVEATPSFMPYLHGP</sequence>